<protein>
    <submittedName>
        <fullName evidence="1">Uncharacterized protein</fullName>
    </submittedName>
</protein>
<proteinExistence type="predicted"/>
<dbReference type="EMBL" id="CP002691">
    <property type="protein sequence ID" value="AEE48155.1"/>
    <property type="molecule type" value="Genomic_DNA"/>
</dbReference>
<evidence type="ECO:0000313" key="1">
    <source>
        <dbReference type="EMBL" id="AEE48155.1"/>
    </source>
</evidence>
<keyword evidence="2" id="KW-1185">Reference proteome</keyword>
<dbReference type="AlphaFoldDB" id="F4KUX9"/>
<sequence>MLFISFCLCSPSFAQSSCSAISVAEVEGFKAELASIRQWSDLDNTNNGTTGAYALAAQSQNSGIISAQKKLDEFIEWNQNNVGTALVNYAQAFLWNGYCDEIEKAL</sequence>
<dbReference type="HOGENOM" id="CLU_2219430_0_0_10"/>
<dbReference type="KEGG" id="hhy:Halhy_0242"/>
<reference key="2">
    <citation type="submission" date="2011-04" db="EMBL/GenBank/DDBJ databases">
        <title>Complete sequence of chromosome of Haliscomenobacter hydrossis DSM 1100.</title>
        <authorList>
            <consortium name="US DOE Joint Genome Institute (JGI-PGF)"/>
            <person name="Lucas S."/>
            <person name="Han J."/>
            <person name="Lapidus A."/>
            <person name="Bruce D."/>
            <person name="Goodwin L."/>
            <person name="Pitluck S."/>
            <person name="Peters L."/>
            <person name="Kyrpides N."/>
            <person name="Mavromatis K."/>
            <person name="Ivanova N."/>
            <person name="Ovchinnikova G."/>
            <person name="Pagani I."/>
            <person name="Daligault H."/>
            <person name="Detter J.C."/>
            <person name="Han C."/>
            <person name="Land M."/>
            <person name="Hauser L."/>
            <person name="Markowitz V."/>
            <person name="Cheng J.-F."/>
            <person name="Hugenholtz P."/>
            <person name="Woyke T."/>
            <person name="Wu D."/>
            <person name="Verbarg S."/>
            <person name="Frueling A."/>
            <person name="Brambilla E."/>
            <person name="Klenk H.-P."/>
            <person name="Eisen J.A."/>
        </authorList>
    </citation>
    <scope>NUCLEOTIDE SEQUENCE</scope>
    <source>
        <strain>DSM 1100</strain>
    </source>
</reference>
<gene>
    <name evidence="1" type="ordered locus">Halhy_0242</name>
</gene>
<organism evidence="1 2">
    <name type="scientific">Haliscomenobacter hydrossis (strain ATCC 27775 / DSM 1100 / LMG 10767 / O)</name>
    <dbReference type="NCBI Taxonomy" id="760192"/>
    <lineage>
        <taxon>Bacteria</taxon>
        <taxon>Pseudomonadati</taxon>
        <taxon>Bacteroidota</taxon>
        <taxon>Saprospiria</taxon>
        <taxon>Saprospirales</taxon>
        <taxon>Haliscomenobacteraceae</taxon>
        <taxon>Haliscomenobacter</taxon>
    </lineage>
</organism>
<accession>F4KUX9</accession>
<dbReference type="Proteomes" id="UP000008461">
    <property type="component" value="Chromosome"/>
</dbReference>
<reference evidence="1 2" key="1">
    <citation type="journal article" date="2011" name="Stand. Genomic Sci.">
        <title>Complete genome sequence of Haliscomenobacter hydrossis type strain (O).</title>
        <authorList>
            <consortium name="US DOE Joint Genome Institute (JGI-PGF)"/>
            <person name="Daligault H."/>
            <person name="Lapidus A."/>
            <person name="Zeytun A."/>
            <person name="Nolan M."/>
            <person name="Lucas S."/>
            <person name="Del Rio T.G."/>
            <person name="Tice H."/>
            <person name="Cheng J.F."/>
            <person name="Tapia R."/>
            <person name="Han C."/>
            <person name="Goodwin L."/>
            <person name="Pitluck S."/>
            <person name="Liolios K."/>
            <person name="Pagani I."/>
            <person name="Ivanova N."/>
            <person name="Huntemann M."/>
            <person name="Mavromatis K."/>
            <person name="Mikhailova N."/>
            <person name="Pati A."/>
            <person name="Chen A."/>
            <person name="Palaniappan K."/>
            <person name="Land M."/>
            <person name="Hauser L."/>
            <person name="Brambilla E.M."/>
            <person name="Rohde M."/>
            <person name="Verbarg S."/>
            <person name="Goker M."/>
            <person name="Bristow J."/>
            <person name="Eisen J.A."/>
            <person name="Markowitz V."/>
            <person name="Hugenholtz P."/>
            <person name="Kyrpides N.C."/>
            <person name="Klenk H.P."/>
            <person name="Woyke T."/>
        </authorList>
    </citation>
    <scope>NUCLEOTIDE SEQUENCE [LARGE SCALE GENOMIC DNA]</scope>
    <source>
        <strain evidence="2">ATCC 27775 / DSM 1100 / LMG 10767 / O</strain>
    </source>
</reference>
<evidence type="ECO:0000313" key="2">
    <source>
        <dbReference type="Proteomes" id="UP000008461"/>
    </source>
</evidence>
<name>F4KUX9_HALH1</name>